<dbReference type="SMART" id="SM01403">
    <property type="entry name" value="Ribosomal_S10"/>
    <property type="match status" value="1"/>
</dbReference>
<keyword evidence="2" id="KW-0689">Ribosomal protein</keyword>
<evidence type="ECO:0000313" key="5">
    <source>
        <dbReference type="EMBL" id="CAK9439037.1"/>
    </source>
</evidence>
<evidence type="ECO:0000256" key="1">
    <source>
        <dbReference type="ARBA" id="ARBA00007102"/>
    </source>
</evidence>
<evidence type="ECO:0000259" key="4">
    <source>
        <dbReference type="SMART" id="SM01403"/>
    </source>
</evidence>
<protein>
    <recommendedName>
        <fullName evidence="4">Small ribosomal subunit protein uS10 domain-containing protein</fullName>
    </recommendedName>
</protein>
<dbReference type="Gene3D" id="3.30.70.600">
    <property type="entry name" value="Ribosomal protein S10 domain"/>
    <property type="match status" value="1"/>
</dbReference>
<keyword evidence="6" id="KW-1185">Reference proteome</keyword>
<dbReference type="Proteomes" id="UP001497383">
    <property type="component" value="Chromosome 4"/>
</dbReference>
<dbReference type="GeneID" id="92208457"/>
<organism evidence="5 6">
    <name type="scientific">Lodderomyces beijingensis</name>
    <dbReference type="NCBI Taxonomy" id="1775926"/>
    <lineage>
        <taxon>Eukaryota</taxon>
        <taxon>Fungi</taxon>
        <taxon>Dikarya</taxon>
        <taxon>Ascomycota</taxon>
        <taxon>Saccharomycotina</taxon>
        <taxon>Pichiomycetes</taxon>
        <taxon>Debaryomycetaceae</taxon>
        <taxon>Candida/Lodderomyces clade</taxon>
        <taxon>Lodderomyces</taxon>
    </lineage>
</organism>
<sequence length="244" mass="28273">MISTVSTVSRRTFSSQTARVFQKFISPNELIAKTAQQQVEDEAFRNQLLHETTKPYEPRTFSSHETYSENNKRPVPLNVELLKYKPLRHAKTHGDEVCTLTLRGYNEPDLERMGEFALRCGYYLGIPMSHLMRVKTENRLYTVIKSPFAQAKTKQNFHRTTYNKKLIAYDATAEVVDLWLSYLNKYKFDDVEMKATVSVYESLDYNQSLQSQELELPAAYNGISDPVALKVKELLGSEEFRKHL</sequence>
<gene>
    <name evidence="5" type="ORF">LODBEIA_P32610</name>
</gene>
<proteinExistence type="inferred from homology"/>
<evidence type="ECO:0000313" key="6">
    <source>
        <dbReference type="Proteomes" id="UP001497383"/>
    </source>
</evidence>
<feature type="domain" description="Small ribosomal subunit protein uS10" evidence="4">
    <location>
        <begin position="99"/>
        <end position="196"/>
    </location>
</feature>
<keyword evidence="3" id="KW-0687">Ribonucleoprotein</keyword>
<dbReference type="RefSeq" id="XP_066830199.1">
    <property type="nucleotide sequence ID" value="XM_066973352.1"/>
</dbReference>
<dbReference type="InterPro" id="IPR001848">
    <property type="entry name" value="Ribosomal_uS10"/>
</dbReference>
<dbReference type="PANTHER" id="PTHR11700">
    <property type="entry name" value="30S RIBOSOMAL PROTEIN S10 FAMILY MEMBER"/>
    <property type="match status" value="1"/>
</dbReference>
<comment type="similarity">
    <text evidence="1">Belongs to the universal ribosomal protein uS10 family.</text>
</comment>
<accession>A0ABP0ZNX5</accession>
<evidence type="ECO:0000256" key="3">
    <source>
        <dbReference type="ARBA" id="ARBA00023274"/>
    </source>
</evidence>
<dbReference type="InterPro" id="IPR036838">
    <property type="entry name" value="Ribosomal_uS10_dom_sf"/>
</dbReference>
<evidence type="ECO:0000256" key="2">
    <source>
        <dbReference type="ARBA" id="ARBA00022980"/>
    </source>
</evidence>
<name>A0ABP0ZNX5_9ASCO</name>
<dbReference type="SUPFAM" id="SSF54999">
    <property type="entry name" value="Ribosomal protein S10"/>
    <property type="match status" value="1"/>
</dbReference>
<reference evidence="5 6" key="1">
    <citation type="submission" date="2024-03" db="EMBL/GenBank/DDBJ databases">
        <authorList>
            <person name="Brejova B."/>
        </authorList>
    </citation>
    <scope>NUCLEOTIDE SEQUENCE [LARGE SCALE GENOMIC DNA]</scope>
    <source>
        <strain evidence="5 6">CBS 14171</strain>
    </source>
</reference>
<dbReference type="EMBL" id="OZ022408">
    <property type="protein sequence ID" value="CAK9439037.1"/>
    <property type="molecule type" value="Genomic_DNA"/>
</dbReference>
<dbReference type="Pfam" id="PF00338">
    <property type="entry name" value="Ribosomal_S10"/>
    <property type="match status" value="1"/>
</dbReference>
<dbReference type="InterPro" id="IPR027486">
    <property type="entry name" value="Ribosomal_uS10_dom"/>
</dbReference>